<dbReference type="CDD" id="cd00190">
    <property type="entry name" value="Tryp_SPc"/>
    <property type="match status" value="1"/>
</dbReference>
<evidence type="ECO:0000256" key="8">
    <source>
        <dbReference type="ARBA" id="ARBA00023157"/>
    </source>
</evidence>
<dbReference type="Gene3D" id="3.30.1640.30">
    <property type="match status" value="1"/>
</dbReference>
<keyword evidence="6" id="KW-0106">Calcium</keyword>
<evidence type="ECO:0000256" key="2">
    <source>
        <dbReference type="ARBA" id="ARBA00022723"/>
    </source>
</evidence>
<evidence type="ECO:0000256" key="9">
    <source>
        <dbReference type="ARBA" id="ARBA00023180"/>
    </source>
</evidence>
<keyword evidence="1 11" id="KW-0645">Protease</keyword>
<evidence type="ECO:0000256" key="10">
    <source>
        <dbReference type="ARBA" id="ARBA00024195"/>
    </source>
</evidence>
<dbReference type="PROSITE" id="PS50240">
    <property type="entry name" value="TRYPSIN_DOM"/>
    <property type="match status" value="1"/>
</dbReference>
<dbReference type="OrthoDB" id="547031at2759"/>
<evidence type="ECO:0000313" key="16">
    <source>
        <dbReference type="Proteomes" id="UP000292052"/>
    </source>
</evidence>
<reference evidence="15 16" key="1">
    <citation type="submission" date="2017-03" db="EMBL/GenBank/DDBJ databases">
        <title>Genome of the blue death feigning beetle - Asbolus verrucosus.</title>
        <authorList>
            <person name="Rider S.D."/>
        </authorList>
    </citation>
    <scope>NUCLEOTIDE SEQUENCE [LARGE SCALE GENOMIC DNA]</scope>
    <source>
        <strain evidence="15">Butters</strain>
        <tissue evidence="15">Head and leg muscle</tissue>
    </source>
</reference>
<proteinExistence type="inferred from homology"/>
<dbReference type="SMART" id="SM00680">
    <property type="entry name" value="CLIP"/>
    <property type="match status" value="1"/>
</dbReference>
<dbReference type="STRING" id="1661398.A0A482VP12"/>
<keyword evidence="7" id="KW-0865">Zymogen</keyword>
<dbReference type="PROSITE" id="PS51888">
    <property type="entry name" value="CLIP"/>
    <property type="match status" value="1"/>
</dbReference>
<dbReference type="InterPro" id="IPR043504">
    <property type="entry name" value="Peptidase_S1_PA_chymotrypsin"/>
</dbReference>
<organism evidence="15 16">
    <name type="scientific">Asbolus verrucosus</name>
    <name type="common">Desert ironclad beetle</name>
    <dbReference type="NCBI Taxonomy" id="1661398"/>
    <lineage>
        <taxon>Eukaryota</taxon>
        <taxon>Metazoa</taxon>
        <taxon>Ecdysozoa</taxon>
        <taxon>Arthropoda</taxon>
        <taxon>Hexapoda</taxon>
        <taxon>Insecta</taxon>
        <taxon>Pterygota</taxon>
        <taxon>Neoptera</taxon>
        <taxon>Endopterygota</taxon>
        <taxon>Coleoptera</taxon>
        <taxon>Polyphaga</taxon>
        <taxon>Cucujiformia</taxon>
        <taxon>Tenebrionidae</taxon>
        <taxon>Pimeliinae</taxon>
        <taxon>Asbolus</taxon>
    </lineage>
</organism>
<dbReference type="GO" id="GO:0004252">
    <property type="term" value="F:serine-type endopeptidase activity"/>
    <property type="evidence" value="ECO:0007669"/>
    <property type="project" value="UniProtKB-UniRule"/>
</dbReference>
<dbReference type="EMBL" id="QDEB01079981">
    <property type="protein sequence ID" value="RZC34443.1"/>
    <property type="molecule type" value="Genomic_DNA"/>
</dbReference>
<dbReference type="Pfam" id="PF12032">
    <property type="entry name" value="CLIP"/>
    <property type="match status" value="1"/>
</dbReference>
<evidence type="ECO:0000256" key="1">
    <source>
        <dbReference type="ARBA" id="ARBA00022670"/>
    </source>
</evidence>
<keyword evidence="3" id="KW-0732">Signal</keyword>
<dbReference type="SMART" id="SM00020">
    <property type="entry name" value="Tryp_SPc"/>
    <property type="match status" value="1"/>
</dbReference>
<dbReference type="EC" id="3.4.21.-" evidence="11"/>
<dbReference type="GO" id="GO:0005576">
    <property type="term" value="C:extracellular region"/>
    <property type="evidence" value="ECO:0007669"/>
    <property type="project" value="UniProtKB-SubCell"/>
</dbReference>
<evidence type="ECO:0000256" key="6">
    <source>
        <dbReference type="ARBA" id="ARBA00022837"/>
    </source>
</evidence>
<evidence type="ECO:0000256" key="3">
    <source>
        <dbReference type="ARBA" id="ARBA00022729"/>
    </source>
</evidence>
<dbReference type="Pfam" id="PF00089">
    <property type="entry name" value="Trypsin"/>
    <property type="match status" value="1"/>
</dbReference>
<dbReference type="PANTHER" id="PTHR24256">
    <property type="entry name" value="TRYPTASE-RELATED"/>
    <property type="match status" value="1"/>
</dbReference>
<evidence type="ECO:0000256" key="5">
    <source>
        <dbReference type="ARBA" id="ARBA00022825"/>
    </source>
</evidence>
<evidence type="ECO:0000313" key="15">
    <source>
        <dbReference type="EMBL" id="RZC34443.1"/>
    </source>
</evidence>
<dbReference type="InterPro" id="IPR001254">
    <property type="entry name" value="Trypsin_dom"/>
</dbReference>
<dbReference type="InterPro" id="IPR022700">
    <property type="entry name" value="CLIP"/>
</dbReference>
<comment type="domain">
    <text evidence="12">The clip domain consists of 35-55 residues which are 'knitted' together usually by 3 conserved disulfide bonds forming a clip-like compact structure.</text>
</comment>
<evidence type="ECO:0000259" key="13">
    <source>
        <dbReference type="PROSITE" id="PS50240"/>
    </source>
</evidence>
<evidence type="ECO:0000256" key="12">
    <source>
        <dbReference type="RuleBase" id="RU366078"/>
    </source>
</evidence>
<gene>
    <name evidence="15" type="ORF">BDFB_012895</name>
</gene>
<dbReference type="GO" id="GO:0006508">
    <property type="term" value="P:proteolysis"/>
    <property type="evidence" value="ECO:0007669"/>
    <property type="project" value="UniProtKB-KW"/>
</dbReference>
<keyword evidence="16" id="KW-1185">Reference proteome</keyword>
<dbReference type="FunFam" id="2.40.10.10:FF:000028">
    <property type="entry name" value="Serine protease easter"/>
    <property type="match status" value="1"/>
</dbReference>
<dbReference type="SUPFAM" id="SSF50494">
    <property type="entry name" value="Trypsin-like serine proteases"/>
    <property type="match status" value="1"/>
</dbReference>
<dbReference type="InterPro" id="IPR038565">
    <property type="entry name" value="CLIP_sf"/>
</dbReference>
<dbReference type="PROSITE" id="PS00134">
    <property type="entry name" value="TRYPSIN_HIS"/>
    <property type="match status" value="1"/>
</dbReference>
<protein>
    <recommendedName>
        <fullName evidence="12">CLIP domain-containing serine protease</fullName>
        <ecNumber evidence="11">3.4.21.-</ecNumber>
    </recommendedName>
</protein>
<keyword evidence="8" id="KW-1015">Disulfide bond</keyword>
<comment type="similarity">
    <text evidence="10 12">Belongs to the peptidase S1 family. CLIP subfamily.</text>
</comment>
<evidence type="ECO:0000256" key="4">
    <source>
        <dbReference type="ARBA" id="ARBA00022801"/>
    </source>
</evidence>
<dbReference type="InterPro" id="IPR018114">
    <property type="entry name" value="TRYPSIN_HIS"/>
</dbReference>
<accession>A0A482VP12</accession>
<feature type="non-terminal residue" evidence="15">
    <location>
        <position position="1"/>
    </location>
</feature>
<keyword evidence="12" id="KW-0964">Secreted</keyword>
<dbReference type="GO" id="GO:0051604">
    <property type="term" value="P:protein maturation"/>
    <property type="evidence" value="ECO:0007669"/>
    <property type="project" value="UniProtKB-ARBA"/>
</dbReference>
<dbReference type="InterPro" id="IPR051487">
    <property type="entry name" value="Ser/Thr_Proteases_Immune/Dev"/>
</dbReference>
<dbReference type="FunFam" id="2.40.10.10:FF:000078">
    <property type="entry name" value="Serine protease H137"/>
    <property type="match status" value="1"/>
</dbReference>
<keyword evidence="2" id="KW-0479">Metal-binding</keyword>
<dbReference type="InterPro" id="IPR033116">
    <property type="entry name" value="TRYPSIN_SER"/>
</dbReference>
<dbReference type="Proteomes" id="UP000292052">
    <property type="component" value="Unassembled WGS sequence"/>
</dbReference>
<evidence type="ECO:0000256" key="11">
    <source>
        <dbReference type="RuleBase" id="RU363034"/>
    </source>
</evidence>
<feature type="non-terminal residue" evidence="15">
    <location>
        <position position="380"/>
    </location>
</feature>
<name>A0A482VP12_ASBVE</name>
<feature type="domain" description="Clip" evidence="14">
    <location>
        <begin position="30"/>
        <end position="85"/>
    </location>
</feature>
<dbReference type="PROSITE" id="PS00135">
    <property type="entry name" value="TRYPSIN_SER"/>
    <property type="match status" value="1"/>
</dbReference>
<keyword evidence="4 11" id="KW-0378">Hydrolase</keyword>
<dbReference type="InterPro" id="IPR001314">
    <property type="entry name" value="Peptidase_S1A"/>
</dbReference>
<keyword evidence="9" id="KW-0325">Glycoprotein</keyword>
<dbReference type="Gene3D" id="2.40.10.10">
    <property type="entry name" value="Trypsin-like serine proteases"/>
    <property type="match status" value="2"/>
</dbReference>
<dbReference type="AlphaFoldDB" id="A0A482VP12"/>
<sequence>LRNFDQIVFPDDKIVFPDDKIVFPDWKIEGCATPDGETGICTSISSCQPILDFLDNVPQPLSLEVRNLLKSYICEYEGKKAQVCCPTKPIKIPKSRPLSIAPPPNVDNHRNIKLLPKNCGRMDITDGIFYGNKTGLFEFPWMALLFYQTRSGPDFLCGGTIINNRYILTAAHCISNKLIKVRVGEHDIGTKIDCRKIYGEKICAPIFKDLDIETVIPHPKFDRRTYSHDVALLRVPYMNFSIENIQPVCLPVNEARNYNLTNQNVIITGWGATEIKSSSSELLKVQLQTIPLEECQNLSNSVSFPVTHLQICAGDSTKSDSCAGDSGGPLHVAAELHDNFRFIQQGIVSFEPKCGPHNILPGVYTRVAYYMDWILDNMKP</sequence>
<dbReference type="PRINTS" id="PR00722">
    <property type="entry name" value="CHYMOTRYPSIN"/>
</dbReference>
<evidence type="ECO:0000259" key="14">
    <source>
        <dbReference type="PROSITE" id="PS51888"/>
    </source>
</evidence>
<comment type="caution">
    <text evidence="15">The sequence shown here is derived from an EMBL/GenBank/DDBJ whole genome shotgun (WGS) entry which is preliminary data.</text>
</comment>
<dbReference type="InterPro" id="IPR009003">
    <property type="entry name" value="Peptidase_S1_PA"/>
</dbReference>
<feature type="domain" description="Peptidase S1" evidence="13">
    <location>
        <begin position="128"/>
        <end position="379"/>
    </location>
</feature>
<keyword evidence="5 11" id="KW-0720">Serine protease</keyword>
<evidence type="ECO:0000256" key="7">
    <source>
        <dbReference type="ARBA" id="ARBA00023145"/>
    </source>
</evidence>
<comment type="subcellular location">
    <subcellularLocation>
        <location evidence="12">Secreted</location>
    </subcellularLocation>
</comment>
<dbReference type="GO" id="GO:0046872">
    <property type="term" value="F:metal ion binding"/>
    <property type="evidence" value="ECO:0007669"/>
    <property type="project" value="UniProtKB-KW"/>
</dbReference>